<dbReference type="AlphaFoldDB" id="A0A444ZSD8"/>
<name>A0A444ZSD8_ARAHY</name>
<comment type="caution">
    <text evidence="1">The sequence shown here is derived from an EMBL/GenBank/DDBJ whole genome shotgun (WGS) entry which is preliminary data.</text>
</comment>
<protein>
    <submittedName>
        <fullName evidence="1">Uncharacterized protein</fullName>
    </submittedName>
</protein>
<evidence type="ECO:0000313" key="2">
    <source>
        <dbReference type="Proteomes" id="UP000289738"/>
    </source>
</evidence>
<sequence>MMSPYWSQEVEDLMIWCFTHKIFHRAYDNLMAKMQEYKAKSKENISYHMKMFPWMRLMPFKTRHITNASKKKKALSEIKLICFD</sequence>
<keyword evidence="2" id="KW-1185">Reference proteome</keyword>
<dbReference type="Proteomes" id="UP000289738">
    <property type="component" value="Chromosome B03"/>
</dbReference>
<gene>
    <name evidence="1" type="ORF">Ahy_B03g061899</name>
</gene>
<accession>A0A444ZSD8</accession>
<evidence type="ECO:0000313" key="1">
    <source>
        <dbReference type="EMBL" id="RYR17097.1"/>
    </source>
</evidence>
<dbReference type="EMBL" id="SDMP01000013">
    <property type="protein sequence ID" value="RYR17097.1"/>
    <property type="molecule type" value="Genomic_DNA"/>
</dbReference>
<proteinExistence type="predicted"/>
<reference evidence="1 2" key="1">
    <citation type="submission" date="2019-01" db="EMBL/GenBank/DDBJ databases">
        <title>Sequencing of cultivated peanut Arachis hypogaea provides insights into genome evolution and oil improvement.</title>
        <authorList>
            <person name="Chen X."/>
        </authorList>
    </citation>
    <scope>NUCLEOTIDE SEQUENCE [LARGE SCALE GENOMIC DNA]</scope>
    <source>
        <strain evidence="2">cv. Fuhuasheng</strain>
        <tissue evidence="1">Leaves</tissue>
    </source>
</reference>
<organism evidence="1 2">
    <name type="scientific">Arachis hypogaea</name>
    <name type="common">Peanut</name>
    <dbReference type="NCBI Taxonomy" id="3818"/>
    <lineage>
        <taxon>Eukaryota</taxon>
        <taxon>Viridiplantae</taxon>
        <taxon>Streptophyta</taxon>
        <taxon>Embryophyta</taxon>
        <taxon>Tracheophyta</taxon>
        <taxon>Spermatophyta</taxon>
        <taxon>Magnoliopsida</taxon>
        <taxon>eudicotyledons</taxon>
        <taxon>Gunneridae</taxon>
        <taxon>Pentapetalae</taxon>
        <taxon>rosids</taxon>
        <taxon>fabids</taxon>
        <taxon>Fabales</taxon>
        <taxon>Fabaceae</taxon>
        <taxon>Papilionoideae</taxon>
        <taxon>50 kb inversion clade</taxon>
        <taxon>dalbergioids sensu lato</taxon>
        <taxon>Dalbergieae</taxon>
        <taxon>Pterocarpus clade</taxon>
        <taxon>Arachis</taxon>
    </lineage>
</organism>